<accession>A0A974GZU5</accession>
<evidence type="ECO:0000313" key="2">
    <source>
        <dbReference type="EMBL" id="OCT56706.1"/>
    </source>
</evidence>
<dbReference type="Proteomes" id="UP000694892">
    <property type="component" value="Unassembled WGS sequence"/>
</dbReference>
<proteinExistence type="predicted"/>
<dbReference type="AlphaFoldDB" id="A0A974GZU5"/>
<feature type="region of interest" description="Disordered" evidence="1">
    <location>
        <begin position="1"/>
        <end position="127"/>
    </location>
</feature>
<evidence type="ECO:0000256" key="1">
    <source>
        <dbReference type="SAM" id="MobiDB-lite"/>
    </source>
</evidence>
<sequence>MAGVEELLACPRAEAGKRGEDWFRRLVPDPTEQPAPAAFTRQRRSRPPSRLNPSPPSRCRRTATASPGVMRDSSTREGPAPVGGRGNRRSLRGSQGEEPSTSHAAAVKRTGARSHRQRRETAGAAAA</sequence>
<organism evidence="2">
    <name type="scientific">Xenopus laevis</name>
    <name type="common">African clawed frog</name>
    <dbReference type="NCBI Taxonomy" id="8355"/>
    <lineage>
        <taxon>Eukaryota</taxon>
        <taxon>Metazoa</taxon>
        <taxon>Chordata</taxon>
        <taxon>Craniata</taxon>
        <taxon>Vertebrata</taxon>
        <taxon>Euteleostomi</taxon>
        <taxon>Amphibia</taxon>
        <taxon>Batrachia</taxon>
        <taxon>Anura</taxon>
        <taxon>Pipoidea</taxon>
        <taxon>Pipidae</taxon>
        <taxon>Xenopodinae</taxon>
        <taxon>Xenopus</taxon>
        <taxon>Xenopus</taxon>
    </lineage>
</organism>
<gene>
    <name evidence="2" type="ORF">XELAEV_18004517mg</name>
</gene>
<name>A0A974GZU5_XENLA</name>
<protein>
    <submittedName>
        <fullName evidence="2">Uncharacterized protein</fullName>
    </submittedName>
</protein>
<dbReference type="EMBL" id="KV467254">
    <property type="protein sequence ID" value="OCT56706.1"/>
    <property type="molecule type" value="Genomic_DNA"/>
</dbReference>
<reference evidence="2" key="1">
    <citation type="submission" date="2016-05" db="EMBL/GenBank/DDBJ databases">
        <title>WGS assembly of Xenopus laevis.</title>
        <authorList>
            <person name="Session A."/>
            <person name="Uno Y."/>
            <person name="Kwon T."/>
            <person name="Chapman J."/>
            <person name="Toyoda A."/>
            <person name="Takahashi S."/>
            <person name="Fukui A."/>
            <person name="Hikosaka A."/>
            <person name="Putnam N."/>
            <person name="Stites J."/>
            <person name="Van Heeringen S."/>
            <person name="Quigley I."/>
            <person name="Heinz S."/>
            <person name="Hellsten U."/>
            <person name="Lyons J."/>
            <person name="Suzuki A."/>
            <person name="Kondo M."/>
            <person name="Ogino H."/>
            <person name="Ochi H."/>
            <person name="Bogdanovic O."/>
            <person name="Lister R."/>
            <person name="Georgiou G."/>
            <person name="Paranjpe S."/>
            <person name="Van Kruijsbergen I."/>
            <person name="Mozaffari S."/>
            <person name="Shu S."/>
            <person name="Schmutz J."/>
            <person name="Jenkins J."/>
            <person name="Grimwood J."/>
            <person name="Carlson J."/>
            <person name="Mitros T."/>
            <person name="Simakov O."/>
            <person name="Heald R."/>
            <person name="Miller K."/>
            <person name="Haudenschild C."/>
            <person name="Kuroki Y."/>
            <person name="Tanaka T."/>
            <person name="Michiue T."/>
            <person name="Watanabe M."/>
            <person name="Kinoshita T."/>
            <person name="Ohta Y."/>
            <person name="Mawaribuchi S."/>
            <person name="Suzuki Y."/>
            <person name="Haramoto Y."/>
            <person name="Yamamoto T."/>
            <person name="Takagi C."/>
            <person name="Kitzman J."/>
            <person name="Shendure J."/>
            <person name="Nakayama T."/>
            <person name="Izutsu Y."/>
            <person name="Robert J."/>
            <person name="Dichmann D."/>
            <person name="Flajnik M."/>
            <person name="Houston D."/>
            <person name="Marcotte E."/>
            <person name="Wallingford J."/>
            <person name="Ito Y."/>
            <person name="Asashima M."/>
            <person name="Ueno N."/>
            <person name="Matsuda Y."/>
            <person name="Jan Veenstra G."/>
            <person name="Fujiyama A."/>
            <person name="Harland R."/>
            <person name="Taira M."/>
            <person name="Rokhsar D.S."/>
        </authorList>
    </citation>
    <scope>NUCLEOTIDE SEQUENCE</scope>
    <source>
        <strain evidence="2">J</strain>
        <tissue evidence="2">Blood</tissue>
    </source>
</reference>
<feature type="compositionally biased region" description="Basic and acidic residues" evidence="1">
    <location>
        <begin position="14"/>
        <end position="27"/>
    </location>
</feature>